<dbReference type="CDD" id="cd07813">
    <property type="entry name" value="COQ10p_like"/>
    <property type="match status" value="1"/>
</dbReference>
<dbReference type="GO" id="GO:0005739">
    <property type="term" value="C:mitochondrion"/>
    <property type="evidence" value="ECO:0007669"/>
    <property type="project" value="TreeGrafter"/>
</dbReference>
<feature type="domain" description="Coenzyme Q-binding protein COQ10 START" evidence="4">
    <location>
        <begin position="59"/>
        <end position="231"/>
    </location>
</feature>
<dbReference type="InterPro" id="IPR044996">
    <property type="entry name" value="COQ10-like"/>
</dbReference>
<comment type="subunit">
    <text evidence="2">Interacts with coenzyme Q.</text>
</comment>
<protein>
    <recommendedName>
        <fullName evidence="4">Coenzyme Q-binding protein COQ10 START domain-containing protein</fullName>
    </recommendedName>
</protein>
<dbReference type="InterPro" id="IPR023393">
    <property type="entry name" value="START-like_dom_sf"/>
</dbReference>
<evidence type="ECO:0000256" key="3">
    <source>
        <dbReference type="ARBA" id="ARBA00024947"/>
    </source>
</evidence>
<evidence type="ECO:0000256" key="2">
    <source>
        <dbReference type="ARBA" id="ARBA00011814"/>
    </source>
</evidence>
<dbReference type="PANTHER" id="PTHR12901:SF10">
    <property type="entry name" value="COENZYME Q-BINDING PROTEIN COQ10, MITOCHONDRIAL"/>
    <property type="match status" value="1"/>
</dbReference>
<accession>A0A6A6DE78</accession>
<dbReference type="Pfam" id="PF03364">
    <property type="entry name" value="Polyketide_cyc"/>
    <property type="match status" value="1"/>
</dbReference>
<sequence length="259" mass="28530">MATKSLRPLLYPPRLRAGLNPSQLKPLQSQHRTFLPNPFPSQFNPLFSQPQKLTASRTLPYPPTPIYNIISDVSSYSSFLPYCQFSTVTKWSQPDRTHNLIWPSEAKLVVGWGSITESFTSRIFCIPGKVVESVGGSTQSTLDRADIQHHLGDEVSASTTLGDGNKHTQNQLLTHLSSRWTINPVPAASSSEPERTEVSLSLEFAFVNPLYTTLSAGAAPKVADIMIKAFEERVKFLLRGSSDFAKASLGNIQGGRSNR</sequence>
<comment type="function">
    <text evidence="3">Required for the function of coenzyme Q in the respiratory chain. May serve as a chaperone or may be involved in the transport of Q6 from its site of synthesis to the catalytic sites of the respiratory complexes.</text>
</comment>
<reference evidence="5" key="1">
    <citation type="journal article" date="2020" name="Stud. Mycol.">
        <title>101 Dothideomycetes genomes: a test case for predicting lifestyles and emergence of pathogens.</title>
        <authorList>
            <person name="Haridas S."/>
            <person name="Albert R."/>
            <person name="Binder M."/>
            <person name="Bloem J."/>
            <person name="Labutti K."/>
            <person name="Salamov A."/>
            <person name="Andreopoulos B."/>
            <person name="Baker S."/>
            <person name="Barry K."/>
            <person name="Bills G."/>
            <person name="Bluhm B."/>
            <person name="Cannon C."/>
            <person name="Castanera R."/>
            <person name="Culley D."/>
            <person name="Daum C."/>
            <person name="Ezra D."/>
            <person name="Gonzalez J."/>
            <person name="Henrissat B."/>
            <person name="Kuo A."/>
            <person name="Liang C."/>
            <person name="Lipzen A."/>
            <person name="Lutzoni F."/>
            <person name="Magnuson J."/>
            <person name="Mondo S."/>
            <person name="Nolan M."/>
            <person name="Ohm R."/>
            <person name="Pangilinan J."/>
            <person name="Park H.-J."/>
            <person name="Ramirez L."/>
            <person name="Alfaro M."/>
            <person name="Sun H."/>
            <person name="Tritt A."/>
            <person name="Yoshinaga Y."/>
            <person name="Zwiers L.-H."/>
            <person name="Turgeon B."/>
            <person name="Goodwin S."/>
            <person name="Spatafora J."/>
            <person name="Crous P."/>
            <person name="Grigoriev I."/>
        </authorList>
    </citation>
    <scope>NUCLEOTIDE SEQUENCE</scope>
    <source>
        <strain evidence="5">CBS 207.26</strain>
    </source>
</reference>
<name>A0A6A6DE78_9PEZI</name>
<comment type="similarity">
    <text evidence="1">Belongs to the COQ10 family.</text>
</comment>
<dbReference type="GO" id="GO:0048039">
    <property type="term" value="F:ubiquinone binding"/>
    <property type="evidence" value="ECO:0007669"/>
    <property type="project" value="InterPro"/>
</dbReference>
<dbReference type="Proteomes" id="UP000800200">
    <property type="component" value="Unassembled WGS sequence"/>
</dbReference>
<evidence type="ECO:0000256" key="1">
    <source>
        <dbReference type="ARBA" id="ARBA00006885"/>
    </source>
</evidence>
<evidence type="ECO:0000313" key="6">
    <source>
        <dbReference type="Proteomes" id="UP000800200"/>
    </source>
</evidence>
<dbReference type="SUPFAM" id="SSF55961">
    <property type="entry name" value="Bet v1-like"/>
    <property type="match status" value="1"/>
</dbReference>
<organism evidence="5 6">
    <name type="scientific">Zopfia rhizophila CBS 207.26</name>
    <dbReference type="NCBI Taxonomy" id="1314779"/>
    <lineage>
        <taxon>Eukaryota</taxon>
        <taxon>Fungi</taxon>
        <taxon>Dikarya</taxon>
        <taxon>Ascomycota</taxon>
        <taxon>Pezizomycotina</taxon>
        <taxon>Dothideomycetes</taxon>
        <taxon>Dothideomycetes incertae sedis</taxon>
        <taxon>Zopfiaceae</taxon>
        <taxon>Zopfia</taxon>
    </lineage>
</organism>
<dbReference type="PANTHER" id="PTHR12901">
    <property type="entry name" value="SPERM PROTEIN HOMOLOG"/>
    <property type="match status" value="1"/>
</dbReference>
<evidence type="ECO:0000259" key="4">
    <source>
        <dbReference type="Pfam" id="PF03364"/>
    </source>
</evidence>
<dbReference type="Gene3D" id="3.30.530.20">
    <property type="match status" value="1"/>
</dbReference>
<dbReference type="OrthoDB" id="292693at2759"/>
<dbReference type="EMBL" id="ML994703">
    <property type="protein sequence ID" value="KAF2176692.1"/>
    <property type="molecule type" value="Genomic_DNA"/>
</dbReference>
<proteinExistence type="inferred from homology"/>
<evidence type="ECO:0000313" key="5">
    <source>
        <dbReference type="EMBL" id="KAF2176692.1"/>
    </source>
</evidence>
<keyword evidence="6" id="KW-1185">Reference proteome</keyword>
<gene>
    <name evidence="5" type="ORF">K469DRAFT_678351</name>
</gene>
<dbReference type="GO" id="GO:0045333">
    <property type="term" value="P:cellular respiration"/>
    <property type="evidence" value="ECO:0007669"/>
    <property type="project" value="InterPro"/>
</dbReference>
<dbReference type="InterPro" id="IPR005031">
    <property type="entry name" value="COQ10_START"/>
</dbReference>
<dbReference type="AlphaFoldDB" id="A0A6A6DE78"/>